<keyword evidence="6" id="KW-0378">Hydrolase</keyword>
<dbReference type="PANTHER" id="PTHR33121">
    <property type="entry name" value="CYCLIC DI-GMP PHOSPHODIESTERASE PDEF"/>
    <property type="match status" value="1"/>
</dbReference>
<evidence type="ECO:0000256" key="7">
    <source>
        <dbReference type="ARBA" id="ARBA00022989"/>
    </source>
</evidence>
<dbReference type="InterPro" id="IPR024744">
    <property type="entry name" value="CSS-motif_dom"/>
</dbReference>
<dbReference type="PANTHER" id="PTHR33121:SF79">
    <property type="entry name" value="CYCLIC DI-GMP PHOSPHODIESTERASE PDED-RELATED"/>
    <property type="match status" value="1"/>
</dbReference>
<accession>A0ABQ6SXC6</accession>
<dbReference type="Gene3D" id="3.20.20.450">
    <property type="entry name" value="EAL domain"/>
    <property type="match status" value="1"/>
</dbReference>
<feature type="transmembrane region" description="Helical" evidence="10">
    <location>
        <begin position="207"/>
        <end position="229"/>
    </location>
</feature>
<keyword evidence="13" id="KW-1185">Reference proteome</keyword>
<dbReference type="InterPro" id="IPR050706">
    <property type="entry name" value="Cyclic-di-GMP_PDE-like"/>
</dbReference>
<dbReference type="EC" id="3.1.4.52" evidence="2"/>
<sequence length="490" mass="53704">MTTCILVVLVVAQAVLYVRDMEESERLADAALARAEAISEARRIASSQASRLERPSCSAEDIDALKEIAFSSSYISDIGRIRGGRVLCSALWGLSRPFSLPPPRFASGSIRLWYSSDIAGSPYRGTNLIAQGDTFTVSSPTAFESLDPARTSSISVEKKDRSFAFRNLPALRGDEGRTAVHAQQCSRVTDICAFVTSPRSGVWELPLVLLAAILAVGACVGLLLALLLIRHHVTARQTIERRLLLALKQGEIELAYQPLRRIATGELVGFEALSRWRPPGEDEIPPSFFVPIAHRFGLTADLFRYVLSTAMDELSPALRQHDNLYVSVNAEPADMAQDCIVRYITSITRDSGVRPHQLRIEITEREELVSETAKDNMRALSRLGYQFLIDDFGTGAANFSQLAQSPFGGVKLDRMFVAAITEDSPLRPVLPGMCRIALELGLDVIVEGVETEEQTRVLSQIAPYAVGQGWNFGRPGPAADAMATIDEAWR</sequence>
<feature type="domain" description="EAL" evidence="11">
    <location>
        <begin position="236"/>
        <end position="489"/>
    </location>
</feature>
<evidence type="ECO:0000313" key="12">
    <source>
        <dbReference type="EMBL" id="KAA8994917.1"/>
    </source>
</evidence>
<evidence type="ECO:0000256" key="3">
    <source>
        <dbReference type="ARBA" id="ARBA00022475"/>
    </source>
</evidence>
<dbReference type="SMART" id="SM00052">
    <property type="entry name" value="EAL"/>
    <property type="match status" value="1"/>
</dbReference>
<evidence type="ECO:0000256" key="8">
    <source>
        <dbReference type="ARBA" id="ARBA00023136"/>
    </source>
</evidence>
<evidence type="ECO:0000259" key="11">
    <source>
        <dbReference type="PROSITE" id="PS50883"/>
    </source>
</evidence>
<evidence type="ECO:0000256" key="1">
    <source>
        <dbReference type="ARBA" id="ARBA00004651"/>
    </source>
</evidence>
<name>A0ABQ6SXC6_9GAMM</name>
<dbReference type="Proteomes" id="UP000326367">
    <property type="component" value="Unassembled WGS sequence"/>
</dbReference>
<gene>
    <name evidence="12" type="ORF">FJU31_16420</name>
</gene>
<keyword evidence="8 10" id="KW-0472">Membrane</keyword>
<keyword evidence="5 10" id="KW-0812">Transmembrane</keyword>
<comment type="catalytic activity">
    <reaction evidence="9">
        <text>3',3'-c-di-GMP + H2O = 5'-phosphoguanylyl(3'-&gt;5')guanosine + H(+)</text>
        <dbReference type="Rhea" id="RHEA:24902"/>
        <dbReference type="ChEBI" id="CHEBI:15377"/>
        <dbReference type="ChEBI" id="CHEBI:15378"/>
        <dbReference type="ChEBI" id="CHEBI:58754"/>
        <dbReference type="ChEBI" id="CHEBI:58805"/>
        <dbReference type="EC" id="3.1.4.52"/>
    </reaction>
</comment>
<dbReference type="EMBL" id="VYKI01000028">
    <property type="protein sequence ID" value="KAA8994917.1"/>
    <property type="molecule type" value="Genomic_DNA"/>
</dbReference>
<evidence type="ECO:0000256" key="2">
    <source>
        <dbReference type="ARBA" id="ARBA00012282"/>
    </source>
</evidence>
<dbReference type="InterPro" id="IPR035919">
    <property type="entry name" value="EAL_sf"/>
</dbReference>
<dbReference type="Pfam" id="PF00563">
    <property type="entry name" value="EAL"/>
    <property type="match status" value="1"/>
</dbReference>
<evidence type="ECO:0000256" key="10">
    <source>
        <dbReference type="SAM" id="Phobius"/>
    </source>
</evidence>
<keyword evidence="3" id="KW-1003">Cell membrane</keyword>
<keyword evidence="4" id="KW-0973">c-di-GMP</keyword>
<evidence type="ECO:0000256" key="5">
    <source>
        <dbReference type="ARBA" id="ARBA00022692"/>
    </source>
</evidence>
<proteinExistence type="predicted"/>
<dbReference type="Pfam" id="PF12792">
    <property type="entry name" value="CSS-motif"/>
    <property type="match status" value="1"/>
</dbReference>
<evidence type="ECO:0000256" key="4">
    <source>
        <dbReference type="ARBA" id="ARBA00022636"/>
    </source>
</evidence>
<evidence type="ECO:0000256" key="9">
    <source>
        <dbReference type="ARBA" id="ARBA00034290"/>
    </source>
</evidence>
<dbReference type="CDD" id="cd01948">
    <property type="entry name" value="EAL"/>
    <property type="match status" value="1"/>
</dbReference>
<comment type="subcellular location">
    <subcellularLocation>
        <location evidence="1">Cell membrane</location>
        <topology evidence="1">Multi-pass membrane protein</topology>
    </subcellularLocation>
</comment>
<protein>
    <recommendedName>
        <fullName evidence="2">cyclic-guanylate-specific phosphodiesterase</fullName>
        <ecNumber evidence="2">3.1.4.52</ecNumber>
    </recommendedName>
</protein>
<reference evidence="12 13" key="1">
    <citation type="journal article" date="2020" name="Antonie Van Leeuwenhoek">
        <title>Stenotrophomonas cyclobalanopsidis sp. nov., isolated from the leaf spot disease of Cyclobalanopsis patelliformis.</title>
        <authorList>
            <person name="Bian D.R."/>
            <person name="Xue H."/>
            <person name="Piao C.G."/>
            <person name="Li Y."/>
        </authorList>
    </citation>
    <scope>NUCLEOTIDE SEQUENCE [LARGE SCALE GENOMIC DNA]</scope>
    <source>
        <strain evidence="12 13">TPQG1-4</strain>
    </source>
</reference>
<evidence type="ECO:0000313" key="13">
    <source>
        <dbReference type="Proteomes" id="UP000326367"/>
    </source>
</evidence>
<keyword evidence="7 10" id="KW-1133">Transmembrane helix</keyword>
<dbReference type="PROSITE" id="PS50883">
    <property type="entry name" value="EAL"/>
    <property type="match status" value="1"/>
</dbReference>
<dbReference type="SUPFAM" id="SSF141868">
    <property type="entry name" value="EAL domain-like"/>
    <property type="match status" value="1"/>
</dbReference>
<dbReference type="InterPro" id="IPR001633">
    <property type="entry name" value="EAL_dom"/>
</dbReference>
<comment type="caution">
    <text evidence="12">The sequence shown here is derived from an EMBL/GenBank/DDBJ whole genome shotgun (WGS) entry which is preliminary data.</text>
</comment>
<evidence type="ECO:0000256" key="6">
    <source>
        <dbReference type="ARBA" id="ARBA00022801"/>
    </source>
</evidence>
<organism evidence="12 13">
    <name type="scientific">Stenotrophomonas cyclobalanopsidis</name>
    <dbReference type="NCBI Taxonomy" id="2771362"/>
    <lineage>
        <taxon>Bacteria</taxon>
        <taxon>Pseudomonadati</taxon>
        <taxon>Pseudomonadota</taxon>
        <taxon>Gammaproteobacteria</taxon>
        <taxon>Lysobacterales</taxon>
        <taxon>Lysobacteraceae</taxon>
        <taxon>Stenotrophomonas</taxon>
    </lineage>
</organism>